<evidence type="ECO:0000256" key="4">
    <source>
        <dbReference type="RuleBase" id="RU003345"/>
    </source>
</evidence>
<dbReference type="GO" id="GO:0016620">
    <property type="term" value="F:oxidoreductase activity, acting on the aldehyde or oxo group of donors, NAD or NADP as acceptor"/>
    <property type="evidence" value="ECO:0007669"/>
    <property type="project" value="InterPro"/>
</dbReference>
<dbReference type="InterPro" id="IPR016161">
    <property type="entry name" value="Ald_DH/histidinol_DH"/>
</dbReference>
<reference evidence="6 7" key="1">
    <citation type="submission" date="2020-12" db="EMBL/GenBank/DDBJ databases">
        <authorList>
            <person name="Shan Y."/>
        </authorList>
    </citation>
    <scope>NUCLEOTIDE SEQUENCE [LARGE SCALE GENOMIC DNA]</scope>
    <source>
        <strain evidence="7">csc3.9</strain>
    </source>
</reference>
<dbReference type="Gene3D" id="3.40.309.10">
    <property type="entry name" value="Aldehyde Dehydrogenase, Chain A, domain 2"/>
    <property type="match status" value="1"/>
</dbReference>
<accession>A0A7T4QYT7</accession>
<dbReference type="Pfam" id="PF00171">
    <property type="entry name" value="Aldedh"/>
    <property type="match status" value="1"/>
</dbReference>
<dbReference type="FunFam" id="3.40.605.10:FF:000007">
    <property type="entry name" value="NAD/NADP-dependent betaine aldehyde dehydrogenase"/>
    <property type="match status" value="1"/>
</dbReference>
<gene>
    <name evidence="6" type="ORF">I6N98_12635</name>
</gene>
<evidence type="ECO:0000256" key="3">
    <source>
        <dbReference type="PROSITE-ProRule" id="PRU10007"/>
    </source>
</evidence>
<dbReference type="AlphaFoldDB" id="A0A7T4QYT7"/>
<dbReference type="PROSITE" id="PS00687">
    <property type="entry name" value="ALDEHYDE_DEHYDR_GLU"/>
    <property type="match status" value="1"/>
</dbReference>
<evidence type="ECO:0000259" key="5">
    <source>
        <dbReference type="Pfam" id="PF00171"/>
    </source>
</evidence>
<dbReference type="InterPro" id="IPR015590">
    <property type="entry name" value="Aldehyde_DH_dom"/>
</dbReference>
<protein>
    <submittedName>
        <fullName evidence="6">Aldehyde dehydrogenase family protein</fullName>
    </submittedName>
</protein>
<sequence>MTMLADANLYIDGVIRPSANGNTFDVINPWTAKPCGKAADATEADVEEAIAAARRAFDETDWSVNHDLRYELVTKFVDEMFARKDELTLIARVEAGSAIGAASRAQIDGALNGGRDLLECFKKVTWEEDRGRKNDMGIESDRIVIHQPLGVVGAITPWNVPLYVNVGKVVAALLAGCTVILKPAPDTPRMGSIMGEIADKVGLPKGVFNVITSADPAMAGEMLTKDKRVDVISFTGSTVVGKRIMANGAESLKRIFLELGGKSVNIILEDAPDFQICCMMGMAVFHAGQGCAMPTRMLVPRSRYDEAIEALKISYGSFSQKWGEFDNPEHIMGPVISQKQYERVLEYIEIGKKEGAEVIAGGGPAKEKGDGYFIQPTCFANVTNDMRIAREEIFGPVLVVIPFDDDEDAIRIANDNDYALGGAVMSADKERATKIARRINAGAVSVNGGMSITGDLPFGGFKGSGMGREWGVEGIEEFLDTKAIAFKAE</sequence>
<name>A0A7T4QYT7_9GAMM</name>
<proteinExistence type="inferred from homology"/>
<organism evidence="6 7">
    <name type="scientific">Spongiibacter nanhainus</name>
    <dbReference type="NCBI Taxonomy" id="2794344"/>
    <lineage>
        <taxon>Bacteria</taxon>
        <taxon>Pseudomonadati</taxon>
        <taxon>Pseudomonadota</taxon>
        <taxon>Gammaproteobacteria</taxon>
        <taxon>Cellvibrionales</taxon>
        <taxon>Spongiibacteraceae</taxon>
        <taxon>Spongiibacter</taxon>
    </lineage>
</organism>
<dbReference type="PANTHER" id="PTHR42804:SF1">
    <property type="entry name" value="ALDEHYDE DEHYDROGENASE-RELATED"/>
    <property type="match status" value="1"/>
</dbReference>
<comment type="similarity">
    <text evidence="1 4">Belongs to the aldehyde dehydrogenase family.</text>
</comment>
<dbReference type="InterPro" id="IPR029510">
    <property type="entry name" value="Ald_DH_CS_GLU"/>
</dbReference>
<evidence type="ECO:0000313" key="7">
    <source>
        <dbReference type="Proteomes" id="UP000596063"/>
    </source>
</evidence>
<evidence type="ECO:0000313" key="6">
    <source>
        <dbReference type="EMBL" id="QQD17206.1"/>
    </source>
</evidence>
<dbReference type="PANTHER" id="PTHR42804">
    <property type="entry name" value="ALDEHYDE DEHYDROGENASE"/>
    <property type="match status" value="1"/>
</dbReference>
<dbReference type="KEGG" id="snan:I6N98_12635"/>
<dbReference type="InterPro" id="IPR016163">
    <property type="entry name" value="Ald_DH_C"/>
</dbReference>
<evidence type="ECO:0000256" key="1">
    <source>
        <dbReference type="ARBA" id="ARBA00009986"/>
    </source>
</evidence>
<dbReference type="SUPFAM" id="SSF53720">
    <property type="entry name" value="ALDH-like"/>
    <property type="match status" value="1"/>
</dbReference>
<feature type="domain" description="Aldehyde dehydrogenase" evidence="5">
    <location>
        <begin position="19"/>
        <end position="484"/>
    </location>
</feature>
<dbReference type="EMBL" id="CP066167">
    <property type="protein sequence ID" value="QQD17206.1"/>
    <property type="molecule type" value="Genomic_DNA"/>
</dbReference>
<dbReference type="RefSeq" id="WP_198568708.1">
    <property type="nucleotide sequence ID" value="NZ_CP066167.1"/>
</dbReference>
<dbReference type="Gene3D" id="3.40.605.10">
    <property type="entry name" value="Aldehyde Dehydrogenase, Chain A, domain 1"/>
    <property type="match status" value="1"/>
</dbReference>
<dbReference type="InterPro" id="IPR016162">
    <property type="entry name" value="Ald_DH_N"/>
</dbReference>
<dbReference type="CDD" id="cd07089">
    <property type="entry name" value="ALDH_CddD-AldA-like"/>
    <property type="match status" value="1"/>
</dbReference>
<evidence type="ECO:0000256" key="2">
    <source>
        <dbReference type="ARBA" id="ARBA00023002"/>
    </source>
</evidence>
<keyword evidence="7" id="KW-1185">Reference proteome</keyword>
<feature type="active site" evidence="3">
    <location>
        <position position="258"/>
    </location>
</feature>
<dbReference type="Proteomes" id="UP000596063">
    <property type="component" value="Chromosome"/>
</dbReference>
<keyword evidence="2 4" id="KW-0560">Oxidoreductase</keyword>